<proteinExistence type="predicted"/>
<dbReference type="OrthoDB" id="1376098at2"/>
<organism evidence="1 2">
    <name type="scientific">Weeksella virosa (strain ATCC 43766 / DSM 16922 / JCM 21250 / CCUG 30538 / CDC 9751 / IAM 14551 / NBRC 16016 / NCTC 11634 / CL345/78)</name>
    <dbReference type="NCBI Taxonomy" id="865938"/>
    <lineage>
        <taxon>Bacteria</taxon>
        <taxon>Pseudomonadati</taxon>
        <taxon>Bacteroidota</taxon>
        <taxon>Flavobacteriia</taxon>
        <taxon>Flavobacteriales</taxon>
        <taxon>Weeksellaceae</taxon>
        <taxon>Weeksella</taxon>
    </lineage>
</organism>
<reference evidence="2" key="2">
    <citation type="journal article" date="2011" name="Stand. Genomic Sci.">
        <title>Complete genome sequence of Weeksella virosa type strain (9751T).</title>
        <authorList>
            <person name="Lang E."/>
            <person name="Teshima H."/>
            <person name="Lucas S."/>
            <person name="Lapidus A."/>
            <person name="Hammon N."/>
            <person name="Deshpande S."/>
            <person name="Nolan M."/>
            <person name="Cheng J."/>
            <person name="Pitluck S."/>
            <person name="Liolios K."/>
            <person name="Pagani I."/>
            <person name="Mikhailova N."/>
            <person name="Ivanova N."/>
            <person name="Mavromatis K."/>
            <person name="Pati A."/>
            <person name="Tapia R."/>
            <person name="Han C."/>
            <person name="Goodwin L."/>
            <person name="Chen A."/>
            <person name="Palaniappan K."/>
            <person name="Land M."/>
            <person name="Hauser L."/>
            <person name="Chang Y."/>
            <person name="Jeffries C."/>
            <person name="Brambilla E."/>
            <person name="Kopitz M."/>
            <person name="Rohde M."/>
            <person name="Goker M."/>
            <person name="Tindall B."/>
            <person name="Detter J."/>
            <person name="Woyke T."/>
            <person name="Bristow J."/>
            <person name="Eisen J."/>
            <person name="Markowitz V."/>
            <person name="Hugenholtz P."/>
            <person name="Klenk H."/>
            <person name="Kyrpides N."/>
        </authorList>
    </citation>
    <scope>NUCLEOTIDE SEQUENCE [LARGE SCALE GENOMIC DNA]</scope>
    <source>
        <strain evidence="2">ATCC 43766 / DSM 16922 / JCM 21250 / NBRC 16016 / NCTC 11634 / CL345/78</strain>
    </source>
</reference>
<dbReference type="eggNOG" id="ENOG5033NU6">
    <property type="taxonomic scope" value="Bacteria"/>
</dbReference>
<dbReference type="KEGG" id="wvi:Weevi_0098"/>
<name>F0P2T4_WEEVC</name>
<reference evidence="1 2" key="1">
    <citation type="journal article" date="2011" name="Stand. Genomic Sci.">
        <title>Complete genome sequence of Weeksella virosa type strain (9751).</title>
        <authorList>
            <person name="Lang E."/>
            <person name="Teshima H."/>
            <person name="Lucas S."/>
            <person name="Lapidus A."/>
            <person name="Hammon N."/>
            <person name="Deshpande S."/>
            <person name="Nolan M."/>
            <person name="Cheng J.F."/>
            <person name="Pitluck S."/>
            <person name="Liolios K."/>
            <person name="Pagani I."/>
            <person name="Mikhailova N."/>
            <person name="Ivanova N."/>
            <person name="Mavromatis K."/>
            <person name="Pati A."/>
            <person name="Tapia R."/>
            <person name="Han C."/>
            <person name="Goodwin L."/>
            <person name="Chen A."/>
            <person name="Palaniappan K."/>
            <person name="Land M."/>
            <person name="Hauser L."/>
            <person name="Chang Y.J."/>
            <person name="Jeffries C.D."/>
            <person name="Brambilla E.M."/>
            <person name="Kopitz M."/>
            <person name="Rohde M."/>
            <person name="Goker M."/>
            <person name="Tindall B.J."/>
            <person name="Detter J.C."/>
            <person name="Woyke T."/>
            <person name="Bristow J."/>
            <person name="Eisen J.A."/>
            <person name="Markowitz V."/>
            <person name="Hugenholtz P."/>
            <person name="Klenk H.P."/>
            <person name="Kyrpides N.C."/>
        </authorList>
    </citation>
    <scope>NUCLEOTIDE SEQUENCE [LARGE SCALE GENOMIC DNA]</scope>
    <source>
        <strain evidence="2">ATCC 43766 / DSM 16922 / JCM 21250 / NBRC 16016 / NCTC 11634 / CL345/78</strain>
    </source>
</reference>
<evidence type="ECO:0000313" key="1">
    <source>
        <dbReference type="EMBL" id="ADX66824.1"/>
    </source>
</evidence>
<protein>
    <submittedName>
        <fullName evidence="1">Uncharacterized protein</fullName>
    </submittedName>
</protein>
<dbReference type="RefSeq" id="WP_013597216.1">
    <property type="nucleotide sequence ID" value="NC_015144.1"/>
</dbReference>
<dbReference type="AlphaFoldDB" id="F0P2T4"/>
<evidence type="ECO:0000313" key="2">
    <source>
        <dbReference type="Proteomes" id="UP000008641"/>
    </source>
</evidence>
<accession>F0P2T4</accession>
<dbReference type="Proteomes" id="UP000008641">
    <property type="component" value="Chromosome"/>
</dbReference>
<gene>
    <name evidence="1" type="ordered locus">Weevi_0098</name>
</gene>
<dbReference type="STRING" id="865938.Weevi_0098"/>
<sequence>MAIIIKQQISNHPIFTDVERFVTITRIANNADVKQIILNGHIEYINDGVDVTSNFRSQIDNWIVGNHYSVQVRDENNEPILDENGEELTMPAFDYFHSLILANQVPLLSLLQVYILNDDEKGAFNF</sequence>
<dbReference type="HOGENOM" id="CLU_1980713_0_0_10"/>
<dbReference type="EMBL" id="CP002455">
    <property type="protein sequence ID" value="ADX66824.1"/>
    <property type="molecule type" value="Genomic_DNA"/>
</dbReference>
<keyword evidence="2" id="KW-1185">Reference proteome</keyword>